<dbReference type="Pfam" id="PF03417">
    <property type="entry name" value="AAT"/>
    <property type="match status" value="1"/>
</dbReference>
<proteinExistence type="predicted"/>
<dbReference type="PANTHER" id="PTHR34180:SF1">
    <property type="entry name" value="BETA-ALANYL-DOPAMINE_CARCININE HYDROLASE"/>
    <property type="match status" value="1"/>
</dbReference>
<dbReference type="AlphaFoldDB" id="A0A7W8QS46"/>
<organism evidence="3 4">
    <name type="scientific">Nocardiopsis composta</name>
    <dbReference type="NCBI Taxonomy" id="157465"/>
    <lineage>
        <taxon>Bacteria</taxon>
        <taxon>Bacillati</taxon>
        <taxon>Actinomycetota</taxon>
        <taxon>Actinomycetes</taxon>
        <taxon>Streptosporangiales</taxon>
        <taxon>Nocardiopsidaceae</taxon>
        <taxon>Nocardiopsis</taxon>
    </lineage>
</organism>
<dbReference type="InterPro" id="IPR047801">
    <property type="entry name" value="Peptidase_C45"/>
</dbReference>
<dbReference type="Proteomes" id="UP000572635">
    <property type="component" value="Unassembled WGS sequence"/>
</dbReference>
<dbReference type="InterPro" id="IPR047794">
    <property type="entry name" value="C45_proenzyme-like"/>
</dbReference>
<evidence type="ECO:0000313" key="3">
    <source>
        <dbReference type="EMBL" id="MBB5435602.1"/>
    </source>
</evidence>
<name>A0A7W8QS46_9ACTN</name>
<evidence type="ECO:0000259" key="2">
    <source>
        <dbReference type="Pfam" id="PF03417"/>
    </source>
</evidence>
<dbReference type="RefSeq" id="WP_184398522.1">
    <property type="nucleotide sequence ID" value="NZ_BAAAJD010000151.1"/>
</dbReference>
<evidence type="ECO:0000256" key="1">
    <source>
        <dbReference type="SAM" id="MobiDB-lite"/>
    </source>
</evidence>
<sequence>MTAPLALHTFRGTHRDIGVQHGTACRGLVTEHLRTALRRLDRAGVPRPDALRAALEYRPYVQEYAPGLDAEITGLAEGAGVSLAEAYLLQLRAEVSAELLGAPDTANECTTFAALPEATATGTGLAGQNADLPALYRRFMVVLRILPDRGPGVLMATPAGQVSYIGINDTGMAAFGNFLHCDGWGRGFPRYLLTRFALGFPDVATAHTALRALPRASSRNLMLLDSSGGPGGGEAVDFENTPRRNAALHPSDGLLAHANHYLAPELLDEERAGAADLANSRVRQTRMEQLLRKQHGRLAPEVMSEIMRDRSDGADSLSVEPGDGHGRMDGAAEGADGDERHSTVASVIAEPARRRIWAAPGPPSQSCYTEYSFAEGRGDAVAF</sequence>
<dbReference type="Gene3D" id="3.60.60.10">
    <property type="entry name" value="Penicillin V Acylase, Chain A"/>
    <property type="match status" value="1"/>
</dbReference>
<dbReference type="PANTHER" id="PTHR34180">
    <property type="entry name" value="PEPTIDASE C45"/>
    <property type="match status" value="1"/>
</dbReference>
<dbReference type="NCBIfam" id="NF040521">
    <property type="entry name" value="C45_proenzyme"/>
    <property type="match status" value="1"/>
</dbReference>
<dbReference type="InterPro" id="IPR005079">
    <property type="entry name" value="Peptidase_C45_hydrolase"/>
</dbReference>
<feature type="region of interest" description="Disordered" evidence="1">
    <location>
        <begin position="307"/>
        <end position="342"/>
    </location>
</feature>
<dbReference type="EMBL" id="JACHDB010000002">
    <property type="protein sequence ID" value="MBB5435602.1"/>
    <property type="molecule type" value="Genomic_DNA"/>
</dbReference>
<gene>
    <name evidence="3" type="ORF">HDA36_005750</name>
</gene>
<feature type="domain" description="Peptidase C45 hydrolase" evidence="2">
    <location>
        <begin position="125"/>
        <end position="317"/>
    </location>
</feature>
<keyword evidence="4" id="KW-1185">Reference proteome</keyword>
<evidence type="ECO:0000313" key="4">
    <source>
        <dbReference type="Proteomes" id="UP000572635"/>
    </source>
</evidence>
<accession>A0A7W8QS46</accession>
<reference evidence="3 4" key="1">
    <citation type="submission" date="2020-08" db="EMBL/GenBank/DDBJ databases">
        <title>Sequencing the genomes of 1000 actinobacteria strains.</title>
        <authorList>
            <person name="Klenk H.-P."/>
        </authorList>
    </citation>
    <scope>NUCLEOTIDE SEQUENCE [LARGE SCALE GENOMIC DNA]</scope>
    <source>
        <strain evidence="3 4">DSM 44551</strain>
    </source>
</reference>
<comment type="caution">
    <text evidence="3">The sequence shown here is derived from an EMBL/GenBank/DDBJ whole genome shotgun (WGS) entry which is preliminary data.</text>
</comment>
<protein>
    <recommendedName>
        <fullName evidence="2">Peptidase C45 hydrolase domain-containing protein</fullName>
    </recommendedName>
</protein>
<dbReference type="Gene3D" id="1.10.10.2120">
    <property type="match status" value="1"/>
</dbReference>